<name>A0ABV6W405_9ACTN</name>
<dbReference type="RefSeq" id="WP_380542504.1">
    <property type="nucleotide sequence ID" value="NZ_JBHFAB010000029.1"/>
</dbReference>
<dbReference type="EMBL" id="JBHFAB010000029">
    <property type="protein sequence ID" value="MFC1420724.1"/>
    <property type="molecule type" value="Genomic_DNA"/>
</dbReference>
<gene>
    <name evidence="1" type="ORF">ACEZDE_29380</name>
</gene>
<reference evidence="1 2" key="1">
    <citation type="submission" date="2024-09" db="EMBL/GenBank/DDBJ databases">
        <authorList>
            <person name="Lee S.D."/>
        </authorList>
    </citation>
    <scope>NUCLEOTIDE SEQUENCE [LARGE SCALE GENOMIC DNA]</scope>
    <source>
        <strain evidence="1 2">N8-3</strain>
    </source>
</reference>
<dbReference type="NCBIfam" id="NF047719">
    <property type="entry name" value="SCO6745_fam_HTH"/>
    <property type="match status" value="1"/>
</dbReference>
<comment type="caution">
    <text evidence="1">The sequence shown here is derived from an EMBL/GenBank/DDBJ whole genome shotgun (WGS) entry which is preliminary data.</text>
</comment>
<protein>
    <recommendedName>
        <fullName evidence="3">SalK</fullName>
    </recommendedName>
</protein>
<evidence type="ECO:0000313" key="2">
    <source>
        <dbReference type="Proteomes" id="UP001592531"/>
    </source>
</evidence>
<dbReference type="Proteomes" id="UP001592531">
    <property type="component" value="Unassembled WGS sequence"/>
</dbReference>
<accession>A0ABV6W405</accession>
<keyword evidence="2" id="KW-1185">Reference proteome</keyword>
<evidence type="ECO:0008006" key="3">
    <source>
        <dbReference type="Google" id="ProtNLM"/>
    </source>
</evidence>
<organism evidence="1 2">
    <name type="scientific">Streptacidiphilus cavernicola</name>
    <dbReference type="NCBI Taxonomy" id="3342716"/>
    <lineage>
        <taxon>Bacteria</taxon>
        <taxon>Bacillati</taxon>
        <taxon>Actinomycetota</taxon>
        <taxon>Actinomycetes</taxon>
        <taxon>Kitasatosporales</taxon>
        <taxon>Streptomycetaceae</taxon>
        <taxon>Streptacidiphilus</taxon>
    </lineage>
</organism>
<evidence type="ECO:0000313" key="1">
    <source>
        <dbReference type="EMBL" id="MFC1420724.1"/>
    </source>
</evidence>
<dbReference type="InterPro" id="IPR054058">
    <property type="entry name" value="HTH_67"/>
</dbReference>
<sequence>MTTLLESRRCYQALNPLHSLIYFAPEAEEEFTAAGLRPGRMSYFAGRSAAMGAVGPGTVTATFFNFSPALVAKHIPRAWELAAPAAVLDARLRAVDRALRRLFGAEALADPALAEAAELAGEAATACSAAGRPLYAAHAELPVPDQPHLALWHAITLLREHRGDGHLAALTAAELDGIDALVTHTATGKAFTPEFARASRGWSEEEWSACEQRLRDRGLLDAEGKPTEPGREQRHQVEALTDTLGHGPYQHLGEAGVARLTEIAGRLAQTALANGAFPPGVFATR</sequence>
<proteinExistence type="predicted"/>
<dbReference type="Pfam" id="PF21863">
    <property type="entry name" value="HTH_67"/>
    <property type="match status" value="1"/>
</dbReference>